<organism evidence="3 4">
    <name type="scientific">Mytilus galloprovincialis</name>
    <name type="common">Mediterranean mussel</name>
    <dbReference type="NCBI Taxonomy" id="29158"/>
    <lineage>
        <taxon>Eukaryota</taxon>
        <taxon>Metazoa</taxon>
        <taxon>Spiralia</taxon>
        <taxon>Lophotrochozoa</taxon>
        <taxon>Mollusca</taxon>
        <taxon>Bivalvia</taxon>
        <taxon>Autobranchia</taxon>
        <taxon>Pteriomorphia</taxon>
        <taxon>Mytilida</taxon>
        <taxon>Mytiloidea</taxon>
        <taxon>Mytilidae</taxon>
        <taxon>Mytilinae</taxon>
        <taxon>Mytilus</taxon>
    </lineage>
</organism>
<evidence type="ECO:0000313" key="4">
    <source>
        <dbReference type="Proteomes" id="UP000596742"/>
    </source>
</evidence>
<dbReference type="AlphaFoldDB" id="A0A8B6H6V1"/>
<keyword evidence="4" id="KW-1185">Reference proteome</keyword>
<evidence type="ECO:0000256" key="1">
    <source>
        <dbReference type="SAM" id="MobiDB-lite"/>
    </source>
</evidence>
<proteinExistence type="predicted"/>
<feature type="signal peptide" evidence="2">
    <location>
        <begin position="1"/>
        <end position="28"/>
    </location>
</feature>
<feature type="compositionally biased region" description="Basic residues" evidence="1">
    <location>
        <begin position="530"/>
        <end position="551"/>
    </location>
</feature>
<accession>A0A8B6H6V1</accession>
<comment type="caution">
    <text evidence="3">The sequence shown here is derived from an EMBL/GenBank/DDBJ whole genome shotgun (WGS) entry which is preliminary data.</text>
</comment>
<gene>
    <name evidence="3" type="ORF">MGAL_10B002662</name>
</gene>
<sequence length="551" mass="60846">MQHLRALYTNQMSQFLLVLTIWSVNVEAQKYPKYLGSIGGLPQYEPYQPNQQIALPSNGGSRTRPRGVGPDGMVTGGEMATEVWPTRGGSSNQMDNHLAGRNANNNVEYLWQQQNSGMGAGSPHVGSEYPWDVINSVGVGDGRLNTGGMQRQLAQPNEKSAGIGSGLGGSSVEPNIPYEQVPYNNGVLYDIYRQYNGPVDHYVNVAPNIYDPFTMSTAINAPNYLPPSMATEPVSGQRPVSPWDQFTTDIGLEQGIDIAVSNGNTPIQGRSVNLIGNGRTIDRIQVGEPVYEQPMVNAGQGIINNRGFPGSNGQTLDFVPGNGGPRNIEPFNPGNIDAILQSPFPEKGVQNAVFVIPINLDQLLEKSPGSGFDPNLIGCLGPNCGTSPVSGSFIDVADQLTDPRAGPGVSPDIITDPLYPHTTTRIMESKLSNGYKPKSKYNKPTYNTRLYSKPKQTYVSYRKTYERPILYNKPMYRSKHNMYNKPQVKYGKHKVFNEKGYNKPTKYINTVNYGKSNYQKKKTYSEPRKYRTKSSYSKRRSYKKINKKGGY</sequence>
<feature type="region of interest" description="Disordered" evidence="1">
    <location>
        <begin position="519"/>
        <end position="551"/>
    </location>
</feature>
<dbReference type="Proteomes" id="UP000596742">
    <property type="component" value="Unassembled WGS sequence"/>
</dbReference>
<reference evidence="3" key="1">
    <citation type="submission" date="2018-11" db="EMBL/GenBank/DDBJ databases">
        <authorList>
            <person name="Alioto T."/>
            <person name="Alioto T."/>
        </authorList>
    </citation>
    <scope>NUCLEOTIDE SEQUENCE</scope>
</reference>
<dbReference type="EMBL" id="UYJE01009539">
    <property type="protein sequence ID" value="VDI74307.1"/>
    <property type="molecule type" value="Genomic_DNA"/>
</dbReference>
<feature type="chain" id="PRO_5033018627" evidence="2">
    <location>
        <begin position="29"/>
        <end position="551"/>
    </location>
</feature>
<evidence type="ECO:0000313" key="3">
    <source>
        <dbReference type="EMBL" id="VDI74307.1"/>
    </source>
</evidence>
<protein>
    <submittedName>
        <fullName evidence="3">Uncharacterized protein</fullName>
    </submittedName>
</protein>
<evidence type="ECO:0000256" key="2">
    <source>
        <dbReference type="SAM" id="SignalP"/>
    </source>
</evidence>
<name>A0A8B6H6V1_MYTGA</name>
<keyword evidence="2" id="KW-0732">Signal</keyword>
<feature type="region of interest" description="Disordered" evidence="1">
    <location>
        <begin position="55"/>
        <end position="74"/>
    </location>
</feature>
<dbReference type="OrthoDB" id="6136418at2759"/>